<proteinExistence type="predicted"/>
<keyword evidence="3" id="KW-1185">Reference proteome</keyword>
<comment type="caution">
    <text evidence="2">The sequence shown here is derived from an EMBL/GenBank/DDBJ whole genome shotgun (WGS) entry which is preliminary data.</text>
</comment>
<dbReference type="EMBL" id="BMDU01000004">
    <property type="protein sequence ID" value="GFZ90837.1"/>
    <property type="molecule type" value="Genomic_DNA"/>
</dbReference>
<evidence type="ECO:0000313" key="3">
    <source>
        <dbReference type="Proteomes" id="UP000628109"/>
    </source>
</evidence>
<gene>
    <name evidence="2" type="ORF">GCM10019071_21040</name>
</gene>
<evidence type="ECO:0000313" key="2">
    <source>
        <dbReference type="EMBL" id="GFZ90837.1"/>
    </source>
</evidence>
<feature type="compositionally biased region" description="Basic and acidic residues" evidence="1">
    <location>
        <begin position="27"/>
        <end position="41"/>
    </location>
</feature>
<reference evidence="3" key="1">
    <citation type="journal article" date="2019" name="Int. J. Syst. Evol. Microbiol.">
        <title>The Global Catalogue of Microorganisms (GCM) 10K type strain sequencing project: providing services to taxonomists for standard genome sequencing and annotation.</title>
        <authorList>
            <consortium name="The Broad Institute Genomics Platform"/>
            <consortium name="The Broad Institute Genome Sequencing Center for Infectious Disease"/>
            <person name="Wu L."/>
            <person name="Ma J."/>
        </authorList>
    </citation>
    <scope>NUCLEOTIDE SEQUENCE [LARGE SCALE GENOMIC DNA]</scope>
    <source>
        <strain evidence="3">CCM 7327</strain>
    </source>
</reference>
<sequence length="71" mass="7386">MAVPATVSGEQGKDVRFPTGNGQPLERSGKARAEATTRKPGDLPNAKVALAMVQGMVTARFSARATKCGWG</sequence>
<dbReference type="Proteomes" id="UP000628109">
    <property type="component" value="Unassembled WGS sequence"/>
</dbReference>
<protein>
    <submittedName>
        <fullName evidence="2">Uncharacterized protein</fullName>
    </submittedName>
</protein>
<feature type="region of interest" description="Disordered" evidence="1">
    <location>
        <begin position="1"/>
        <end position="42"/>
    </location>
</feature>
<accession>A0ABQ1EWN4</accession>
<organism evidence="2 3">
    <name type="scientific">Sphingobium fuliginis (strain ATCC 27551)</name>
    <dbReference type="NCBI Taxonomy" id="336203"/>
    <lineage>
        <taxon>Bacteria</taxon>
        <taxon>Pseudomonadati</taxon>
        <taxon>Pseudomonadota</taxon>
        <taxon>Alphaproteobacteria</taxon>
        <taxon>Sphingomonadales</taxon>
        <taxon>Sphingomonadaceae</taxon>
        <taxon>Sphingobium</taxon>
    </lineage>
</organism>
<name>A0ABQ1EWN4_SPHSA</name>
<evidence type="ECO:0000256" key="1">
    <source>
        <dbReference type="SAM" id="MobiDB-lite"/>
    </source>
</evidence>